<name>A0A286G8T4_9PROT</name>
<dbReference type="SMART" id="SM00448">
    <property type="entry name" value="REC"/>
    <property type="match status" value="1"/>
</dbReference>
<reference evidence="4 5" key="1">
    <citation type="submission" date="2017-09" db="EMBL/GenBank/DDBJ databases">
        <authorList>
            <person name="Ehlers B."/>
            <person name="Leendertz F.H."/>
        </authorList>
    </citation>
    <scope>NUCLEOTIDE SEQUENCE [LARGE SCALE GENOMIC DNA]</scope>
    <source>
        <strain evidence="4 5">USBA 140</strain>
    </source>
</reference>
<dbReference type="Gene3D" id="3.40.50.2300">
    <property type="match status" value="1"/>
</dbReference>
<evidence type="ECO:0000256" key="2">
    <source>
        <dbReference type="PROSITE-ProRule" id="PRU00169"/>
    </source>
</evidence>
<evidence type="ECO:0000313" key="5">
    <source>
        <dbReference type="Proteomes" id="UP000219621"/>
    </source>
</evidence>
<evidence type="ECO:0000259" key="3">
    <source>
        <dbReference type="PROSITE" id="PS50110"/>
    </source>
</evidence>
<proteinExistence type="predicted"/>
<feature type="modified residue" description="4-aspartylphosphate" evidence="2">
    <location>
        <position position="64"/>
    </location>
</feature>
<gene>
    <name evidence="4" type="ORF">SAMN05421508_102169</name>
</gene>
<keyword evidence="1 2" id="KW-0597">Phosphoprotein</keyword>
<dbReference type="Pfam" id="PF00072">
    <property type="entry name" value="Response_reg"/>
    <property type="match status" value="1"/>
</dbReference>
<dbReference type="OrthoDB" id="9786548at2"/>
<evidence type="ECO:0000256" key="1">
    <source>
        <dbReference type="ARBA" id="ARBA00022553"/>
    </source>
</evidence>
<dbReference type="GO" id="GO:0000160">
    <property type="term" value="P:phosphorelay signal transduction system"/>
    <property type="evidence" value="ECO:0007669"/>
    <property type="project" value="InterPro"/>
</dbReference>
<dbReference type="AlphaFoldDB" id="A0A286G8T4"/>
<dbReference type="RefSeq" id="WP_097277940.1">
    <property type="nucleotide sequence ID" value="NZ_OCNJ01000002.1"/>
</dbReference>
<dbReference type="PANTHER" id="PTHR44591">
    <property type="entry name" value="STRESS RESPONSE REGULATOR PROTEIN 1"/>
    <property type="match status" value="1"/>
</dbReference>
<dbReference type="EMBL" id="OCNJ01000002">
    <property type="protein sequence ID" value="SOD91908.1"/>
    <property type="molecule type" value="Genomic_DNA"/>
</dbReference>
<accession>A0A286G8T4</accession>
<feature type="domain" description="Response regulatory" evidence="3">
    <location>
        <begin position="13"/>
        <end position="131"/>
    </location>
</feature>
<sequence length="134" mass="14497">MSDRPYDCLDGLNVLVADDNPHIRKLVTTLLTALGRPGSVEEACCGDCALDILATKPVDVAIVDWRMEPVNGIELVRAIREQERARRLPVIMMSGYAGPDHMADMRDAGADAVLTKPLGLRRFAATVAAAARRA</sequence>
<dbReference type="InterPro" id="IPR050595">
    <property type="entry name" value="Bact_response_regulator"/>
</dbReference>
<dbReference type="PANTHER" id="PTHR44591:SF3">
    <property type="entry name" value="RESPONSE REGULATORY DOMAIN-CONTAINING PROTEIN"/>
    <property type="match status" value="1"/>
</dbReference>
<dbReference type="CDD" id="cd17546">
    <property type="entry name" value="REC_hyHK_CKI1_RcsC-like"/>
    <property type="match status" value="1"/>
</dbReference>
<evidence type="ECO:0000313" key="4">
    <source>
        <dbReference type="EMBL" id="SOD91908.1"/>
    </source>
</evidence>
<organism evidence="4 5">
    <name type="scientific">Caenispirillum bisanense</name>
    <dbReference type="NCBI Taxonomy" id="414052"/>
    <lineage>
        <taxon>Bacteria</taxon>
        <taxon>Pseudomonadati</taxon>
        <taxon>Pseudomonadota</taxon>
        <taxon>Alphaproteobacteria</taxon>
        <taxon>Rhodospirillales</taxon>
        <taxon>Novispirillaceae</taxon>
        <taxon>Caenispirillum</taxon>
    </lineage>
</organism>
<protein>
    <submittedName>
        <fullName evidence="4">Response regulator receiver domain-containing protein</fullName>
    </submittedName>
</protein>
<dbReference type="InterPro" id="IPR011006">
    <property type="entry name" value="CheY-like_superfamily"/>
</dbReference>
<keyword evidence="5" id="KW-1185">Reference proteome</keyword>
<dbReference type="Proteomes" id="UP000219621">
    <property type="component" value="Unassembled WGS sequence"/>
</dbReference>
<dbReference type="PROSITE" id="PS50110">
    <property type="entry name" value="RESPONSE_REGULATORY"/>
    <property type="match status" value="1"/>
</dbReference>
<dbReference type="SUPFAM" id="SSF52172">
    <property type="entry name" value="CheY-like"/>
    <property type="match status" value="1"/>
</dbReference>
<dbReference type="InterPro" id="IPR001789">
    <property type="entry name" value="Sig_transdc_resp-reg_receiver"/>
</dbReference>